<keyword evidence="2" id="KW-1185">Reference proteome</keyword>
<accession>A0AAV4UP18</accession>
<evidence type="ECO:0000313" key="1">
    <source>
        <dbReference type="EMBL" id="GIY59605.1"/>
    </source>
</evidence>
<organism evidence="1 2">
    <name type="scientific">Caerostris darwini</name>
    <dbReference type="NCBI Taxonomy" id="1538125"/>
    <lineage>
        <taxon>Eukaryota</taxon>
        <taxon>Metazoa</taxon>
        <taxon>Ecdysozoa</taxon>
        <taxon>Arthropoda</taxon>
        <taxon>Chelicerata</taxon>
        <taxon>Arachnida</taxon>
        <taxon>Araneae</taxon>
        <taxon>Araneomorphae</taxon>
        <taxon>Entelegynae</taxon>
        <taxon>Araneoidea</taxon>
        <taxon>Araneidae</taxon>
        <taxon>Caerostris</taxon>
    </lineage>
</organism>
<reference evidence="1 2" key="1">
    <citation type="submission" date="2021-06" db="EMBL/GenBank/DDBJ databases">
        <title>Caerostris darwini draft genome.</title>
        <authorList>
            <person name="Kono N."/>
            <person name="Arakawa K."/>
        </authorList>
    </citation>
    <scope>NUCLEOTIDE SEQUENCE [LARGE SCALE GENOMIC DNA]</scope>
</reference>
<evidence type="ECO:0000313" key="2">
    <source>
        <dbReference type="Proteomes" id="UP001054837"/>
    </source>
</evidence>
<comment type="caution">
    <text evidence="1">The sequence shown here is derived from an EMBL/GenBank/DDBJ whole genome shotgun (WGS) entry which is preliminary data.</text>
</comment>
<dbReference type="EMBL" id="BPLQ01011684">
    <property type="protein sequence ID" value="GIY59605.1"/>
    <property type="molecule type" value="Genomic_DNA"/>
</dbReference>
<dbReference type="Proteomes" id="UP001054837">
    <property type="component" value="Unassembled WGS sequence"/>
</dbReference>
<proteinExistence type="predicted"/>
<sequence>MSIRITEIKKITLSALTTRQDEKEIERRNARCLEGIPRPVLEHPKRKKVFHMMQSSGRHANHILPFTADTGTSLKSDSILLVFNEHKRKGLRYHSIMLFL</sequence>
<gene>
    <name evidence="1" type="ORF">CDAR_193801</name>
</gene>
<protein>
    <submittedName>
        <fullName evidence="1">Uncharacterized protein</fullName>
    </submittedName>
</protein>
<name>A0AAV4UP18_9ARAC</name>
<dbReference type="AlphaFoldDB" id="A0AAV4UP18"/>